<keyword evidence="2" id="KW-0812">Transmembrane</keyword>
<keyword evidence="4" id="KW-1185">Reference proteome</keyword>
<sequence length="547" mass="61286">MDAFERDRSSNSKTSSNSSAFRRRRDSWKKAIESDENSFSFLRNGAQSLKKENDRVAFKKKVLTERIMGSSLQTTAQTSCQDPVLPISTQFYDPISNFTSPRPRFLRYNPNNRRELLKRIEGEKMNDEGDSMEDRNGSDSEDDDEDMLEVEKNRWNSRFECKLFLICAVVLLIFYFSTPVPVSHVSFEANESSTANVQKTEERGLLELTGNGLFPEIMLGSYMGLSQMSHHEVNSSVQRSNSYDETLQNGGLFWNACVFNETVIGDGNEGQRDYLFTIEVETLKLENVVCSTDVCSDTYHSEDLNLNDSLWTSQHKLDQGSQLGDHWPEKAGLSMSSPLESKDSDSYIVLRGTLGLLPMLACSISVVICLFTGFLKYFQRPSPGVSLNSIFLLFKRCMKAETGENIVTNAQMKDKISNKLSDDTEGSQANGVRSVEFKETSGFRLPRVELLGEFSTRDGEALKNGFGLNSKLKGQSDSQLSSNQKRSTGKKLSLSFDTVDSHSAEKSASKRCSSKVIAVKSGESDAINTPLRRSRRIQKRITSPLSS</sequence>
<protein>
    <submittedName>
        <fullName evidence="3">Uncharacterized protein</fullName>
    </submittedName>
</protein>
<accession>A0A835PS43</accession>
<evidence type="ECO:0000313" key="4">
    <source>
        <dbReference type="Proteomes" id="UP000636800"/>
    </source>
</evidence>
<organism evidence="3 4">
    <name type="scientific">Vanilla planifolia</name>
    <name type="common">Vanilla</name>
    <dbReference type="NCBI Taxonomy" id="51239"/>
    <lineage>
        <taxon>Eukaryota</taxon>
        <taxon>Viridiplantae</taxon>
        <taxon>Streptophyta</taxon>
        <taxon>Embryophyta</taxon>
        <taxon>Tracheophyta</taxon>
        <taxon>Spermatophyta</taxon>
        <taxon>Magnoliopsida</taxon>
        <taxon>Liliopsida</taxon>
        <taxon>Asparagales</taxon>
        <taxon>Orchidaceae</taxon>
        <taxon>Vanilloideae</taxon>
        <taxon>Vanilleae</taxon>
        <taxon>Vanilla</taxon>
    </lineage>
</organism>
<feature type="region of interest" description="Disordered" evidence="1">
    <location>
        <begin position="523"/>
        <end position="547"/>
    </location>
</feature>
<name>A0A835PS43_VANPL</name>
<dbReference type="Proteomes" id="UP000636800">
    <property type="component" value="Chromosome 13"/>
</dbReference>
<keyword evidence="2" id="KW-1133">Transmembrane helix</keyword>
<feature type="region of interest" description="Disordered" evidence="1">
    <location>
        <begin position="473"/>
        <end position="493"/>
    </location>
</feature>
<dbReference type="PANTHER" id="PTHR34775">
    <property type="entry name" value="TRANSMEMBRANE PROTEIN"/>
    <property type="match status" value="1"/>
</dbReference>
<evidence type="ECO:0000256" key="2">
    <source>
        <dbReference type="SAM" id="Phobius"/>
    </source>
</evidence>
<dbReference type="PANTHER" id="PTHR34775:SF4">
    <property type="entry name" value="TRANSMEMBRANE PROTEIN"/>
    <property type="match status" value="1"/>
</dbReference>
<evidence type="ECO:0000256" key="1">
    <source>
        <dbReference type="SAM" id="MobiDB-lite"/>
    </source>
</evidence>
<evidence type="ECO:0000313" key="3">
    <source>
        <dbReference type="EMBL" id="KAG0455157.1"/>
    </source>
</evidence>
<gene>
    <name evidence="3" type="ORF">HPP92_024449</name>
</gene>
<proteinExistence type="predicted"/>
<comment type="caution">
    <text evidence="3">The sequence shown here is derived from an EMBL/GenBank/DDBJ whole genome shotgun (WGS) entry which is preliminary data.</text>
</comment>
<feature type="region of interest" description="Disordered" evidence="1">
    <location>
        <begin position="1"/>
        <end position="26"/>
    </location>
</feature>
<dbReference type="EMBL" id="JADCNL010000013">
    <property type="protein sequence ID" value="KAG0455157.1"/>
    <property type="molecule type" value="Genomic_DNA"/>
</dbReference>
<feature type="region of interest" description="Disordered" evidence="1">
    <location>
        <begin position="119"/>
        <end position="145"/>
    </location>
</feature>
<reference evidence="3 4" key="1">
    <citation type="journal article" date="2020" name="Nat. Food">
        <title>A phased Vanilla planifolia genome enables genetic improvement of flavour and production.</title>
        <authorList>
            <person name="Hasing T."/>
            <person name="Tang H."/>
            <person name="Brym M."/>
            <person name="Khazi F."/>
            <person name="Huang T."/>
            <person name="Chambers A.H."/>
        </authorList>
    </citation>
    <scope>NUCLEOTIDE SEQUENCE [LARGE SCALE GENOMIC DNA]</scope>
    <source>
        <tissue evidence="3">Leaf</tissue>
    </source>
</reference>
<feature type="compositionally biased region" description="Basic and acidic residues" evidence="1">
    <location>
        <begin position="119"/>
        <end position="138"/>
    </location>
</feature>
<keyword evidence="2" id="KW-0472">Membrane</keyword>
<feature type="compositionally biased region" description="Basic and acidic residues" evidence="1">
    <location>
        <begin position="1"/>
        <end position="10"/>
    </location>
</feature>
<dbReference type="AlphaFoldDB" id="A0A835PS43"/>
<feature type="transmembrane region" description="Helical" evidence="2">
    <location>
        <begin position="163"/>
        <end position="182"/>
    </location>
</feature>
<feature type="compositionally biased region" description="Polar residues" evidence="1">
    <location>
        <begin position="473"/>
        <end position="486"/>
    </location>
</feature>